<accession>A0A3A2ZDK0</accession>
<dbReference type="InterPro" id="IPR022793">
    <property type="entry name" value="Rrn10"/>
</dbReference>
<name>A0A3A2ZDK0_9EURO</name>
<dbReference type="EMBL" id="MVGC01000243">
    <property type="protein sequence ID" value="RJE21219.1"/>
    <property type="molecule type" value="Genomic_DNA"/>
</dbReference>
<dbReference type="AlphaFoldDB" id="A0A3A2ZDK0"/>
<feature type="region of interest" description="Disordered" evidence="1">
    <location>
        <begin position="1"/>
        <end position="32"/>
    </location>
</feature>
<evidence type="ECO:0000313" key="2">
    <source>
        <dbReference type="EMBL" id="RJE21219.1"/>
    </source>
</evidence>
<dbReference type="GO" id="GO:0006360">
    <property type="term" value="P:transcription by RNA polymerase I"/>
    <property type="evidence" value="ECO:0007669"/>
    <property type="project" value="InterPro"/>
</dbReference>
<organism evidence="2 3">
    <name type="scientific">Aspergillus sclerotialis</name>
    <dbReference type="NCBI Taxonomy" id="2070753"/>
    <lineage>
        <taxon>Eukaryota</taxon>
        <taxon>Fungi</taxon>
        <taxon>Dikarya</taxon>
        <taxon>Ascomycota</taxon>
        <taxon>Pezizomycotina</taxon>
        <taxon>Eurotiomycetes</taxon>
        <taxon>Eurotiomycetidae</taxon>
        <taxon>Eurotiales</taxon>
        <taxon>Aspergillaceae</taxon>
        <taxon>Aspergillus</taxon>
        <taxon>Aspergillus subgen. Polypaecilum</taxon>
    </lineage>
</organism>
<reference evidence="3" key="1">
    <citation type="submission" date="2017-02" db="EMBL/GenBank/DDBJ databases">
        <authorList>
            <person name="Tafer H."/>
            <person name="Lopandic K."/>
        </authorList>
    </citation>
    <scope>NUCLEOTIDE SEQUENCE [LARGE SCALE GENOMIC DNA]</scope>
    <source>
        <strain evidence="3">CBS 366.77</strain>
    </source>
</reference>
<dbReference type="PANTHER" id="PTHR28054:SF1">
    <property type="entry name" value="RNA POLYMERASE I-SPECIFIC TRANSCRIPTION INITIATION FACTOR RRN10"/>
    <property type="match status" value="1"/>
</dbReference>
<gene>
    <name evidence="2" type="ORF">PHISCL_06432</name>
</gene>
<dbReference type="PANTHER" id="PTHR28054">
    <property type="entry name" value="RNA POLYMERASE I-SPECIFIC TRANSCRIPTION INITIATION FACTOR RRN10"/>
    <property type="match status" value="1"/>
</dbReference>
<dbReference type="OrthoDB" id="2565191at2759"/>
<feature type="compositionally biased region" description="Basic and acidic residues" evidence="1">
    <location>
        <begin position="20"/>
        <end position="30"/>
    </location>
</feature>
<proteinExistence type="predicted"/>
<sequence>MLYGESLSAMKNTVSQPSNQRHEPEYDDAKLTSTSRDKFRRWAKVYDAVAGRVNAKGFIQTAPSSSKYRDTASTSFEPSRPDEILFRRRAAPTRYEETDFYYANESLPSDCRLPSSDLLVAIHAYTADFYRHATRNRGRFDYESMDETALIAMGILMEEMAKESLGETGDLVLVEGETISENEGGKPSLPLSDGGRGLKRAFSSQTSVLGISGNGLEDAVRNKKAKRRKVLHQPLATEMDTENDQG</sequence>
<dbReference type="Proteomes" id="UP000266188">
    <property type="component" value="Unassembled WGS sequence"/>
</dbReference>
<protein>
    <submittedName>
        <fullName evidence="2">Uncharacterized protein</fullName>
    </submittedName>
</protein>
<keyword evidence="3" id="KW-1185">Reference proteome</keyword>
<comment type="caution">
    <text evidence="2">The sequence shown here is derived from an EMBL/GenBank/DDBJ whole genome shotgun (WGS) entry which is preliminary data.</text>
</comment>
<feature type="compositionally biased region" description="Polar residues" evidence="1">
    <location>
        <begin position="9"/>
        <end position="19"/>
    </location>
</feature>
<evidence type="ECO:0000256" key="1">
    <source>
        <dbReference type="SAM" id="MobiDB-lite"/>
    </source>
</evidence>
<evidence type="ECO:0000313" key="3">
    <source>
        <dbReference type="Proteomes" id="UP000266188"/>
    </source>
</evidence>